<feature type="region of interest" description="Disordered" evidence="1">
    <location>
        <begin position="1"/>
        <end position="30"/>
    </location>
</feature>
<sequence>MSLPAKIVPKPATVAVSGPGTGPSPSSQLRATLTSVSLPSGAPGAPQLNTLPPPQFNRVQPSLDDRIFPTQPGVAAVYSVST</sequence>
<name>A0A4W5Q3F0_9TELE</name>
<dbReference type="AlphaFoldDB" id="A0A4W5Q3F0"/>
<accession>A0A4W5Q3F0</accession>
<evidence type="ECO:0000256" key="1">
    <source>
        <dbReference type="SAM" id="MobiDB-lite"/>
    </source>
</evidence>
<dbReference type="STRING" id="62062.ENSHHUP00000068948"/>
<organism evidence="2 3">
    <name type="scientific">Hucho hucho</name>
    <name type="common">huchen</name>
    <dbReference type="NCBI Taxonomy" id="62062"/>
    <lineage>
        <taxon>Eukaryota</taxon>
        <taxon>Metazoa</taxon>
        <taxon>Chordata</taxon>
        <taxon>Craniata</taxon>
        <taxon>Vertebrata</taxon>
        <taxon>Euteleostomi</taxon>
        <taxon>Actinopterygii</taxon>
        <taxon>Neopterygii</taxon>
        <taxon>Teleostei</taxon>
        <taxon>Protacanthopterygii</taxon>
        <taxon>Salmoniformes</taxon>
        <taxon>Salmonidae</taxon>
        <taxon>Salmoninae</taxon>
        <taxon>Hucho</taxon>
    </lineage>
</organism>
<keyword evidence="3" id="KW-1185">Reference proteome</keyword>
<dbReference type="Ensembl" id="ENSHHUT00000071262.1">
    <property type="protein sequence ID" value="ENSHHUP00000068948.1"/>
    <property type="gene ID" value="ENSHHUG00000040640.1"/>
</dbReference>
<evidence type="ECO:0000313" key="2">
    <source>
        <dbReference type="Ensembl" id="ENSHHUP00000068948.1"/>
    </source>
</evidence>
<reference evidence="2" key="2">
    <citation type="submission" date="2025-08" db="UniProtKB">
        <authorList>
            <consortium name="Ensembl"/>
        </authorList>
    </citation>
    <scope>IDENTIFICATION</scope>
</reference>
<reference evidence="2" key="3">
    <citation type="submission" date="2025-09" db="UniProtKB">
        <authorList>
            <consortium name="Ensembl"/>
        </authorList>
    </citation>
    <scope>IDENTIFICATION</scope>
</reference>
<evidence type="ECO:0000313" key="3">
    <source>
        <dbReference type="Proteomes" id="UP000314982"/>
    </source>
</evidence>
<reference evidence="3" key="1">
    <citation type="submission" date="2018-06" db="EMBL/GenBank/DDBJ databases">
        <title>Genome assembly of Danube salmon.</title>
        <authorList>
            <person name="Macqueen D.J."/>
            <person name="Gundappa M.K."/>
        </authorList>
    </citation>
    <scope>NUCLEOTIDE SEQUENCE [LARGE SCALE GENOMIC DNA]</scope>
</reference>
<proteinExistence type="predicted"/>
<dbReference type="Proteomes" id="UP000314982">
    <property type="component" value="Unassembled WGS sequence"/>
</dbReference>
<protein>
    <submittedName>
        <fullName evidence="2">Uncharacterized protein</fullName>
    </submittedName>
</protein>